<reference evidence="2" key="4">
    <citation type="submission" date="2024-02" db="EMBL/GenBank/DDBJ databases">
        <authorList>
            <consortium name="Clinical and Environmental Microbiology Branch: Whole genome sequencing antimicrobial resistance pathogens in the healthcare setting"/>
        </authorList>
    </citation>
    <scope>NUCLEOTIDE SEQUENCE</scope>
    <source>
        <strain evidence="2">2023KU-00017</strain>
    </source>
</reference>
<dbReference type="EMBL" id="ABKJEP030000004">
    <property type="protein sequence ID" value="EMO9455298.1"/>
    <property type="molecule type" value="Genomic_DNA"/>
</dbReference>
<evidence type="ECO:0000313" key="2">
    <source>
        <dbReference type="EMBL" id="EMO9455298.1"/>
    </source>
</evidence>
<dbReference type="Proteomes" id="UP000244682">
    <property type="component" value="Chromosome"/>
</dbReference>
<evidence type="ECO:0000313" key="3">
    <source>
        <dbReference type="EMBL" id="MBE8612023.1"/>
    </source>
</evidence>
<protein>
    <submittedName>
        <fullName evidence="3">Uncharacterized protein</fullName>
    </submittedName>
</protein>
<dbReference type="Proteomes" id="UP000650477">
    <property type="component" value="Unassembled WGS sequence"/>
</dbReference>
<evidence type="ECO:0000313" key="4">
    <source>
        <dbReference type="EMBL" id="MDS0899095.1"/>
    </source>
</evidence>
<reference evidence="4" key="3">
    <citation type="submission" date="2023-02" db="EMBL/GenBank/DDBJ databases">
        <title>Detection, antimicrobial susceptibility and genomic characterization of NDM-producing species of Morganellaceae, Yersiniaceae, and Enterobacteriaceae other than Klebsiella.</title>
        <authorList>
            <person name="Camargo C.H."/>
            <person name="Sacchi C.T."/>
            <person name="Campos K.R."/>
        </authorList>
    </citation>
    <scope>NUCLEOTIDE SEQUENCE</scope>
    <source>
        <strain evidence="4">1189_21</strain>
    </source>
</reference>
<reference evidence="3" key="1">
    <citation type="submission" date="2017-12" db="EMBL/GenBank/DDBJ databases">
        <title>Genome sequencing and analysis.</title>
        <authorList>
            <person name="Huang Y.-T."/>
        </authorList>
    </citation>
    <scope>NUCLEOTIDE SEQUENCE</scope>
    <source>
        <strain evidence="3">VGH116</strain>
    </source>
</reference>
<organism evidence="3 6">
    <name type="scientific">Morganella morganii</name>
    <name type="common">Proteus morganii</name>
    <dbReference type="NCBI Taxonomy" id="582"/>
    <lineage>
        <taxon>Bacteria</taxon>
        <taxon>Pseudomonadati</taxon>
        <taxon>Pseudomonadota</taxon>
        <taxon>Gammaproteobacteria</taxon>
        <taxon>Enterobacterales</taxon>
        <taxon>Morganellaceae</taxon>
        <taxon>Morganella</taxon>
    </lineage>
</organism>
<dbReference type="GeneID" id="93360320"/>
<evidence type="ECO:0000313" key="1">
    <source>
        <dbReference type="EMBL" id="AWC95015.1"/>
    </source>
</evidence>
<name>A0A0A5SLH8_MORMO</name>
<dbReference type="EMBL" id="PKLF01000004">
    <property type="protein sequence ID" value="MBE8612023.1"/>
    <property type="molecule type" value="Genomic_DNA"/>
</dbReference>
<accession>A0A0A5SLH8</accession>
<gene>
    <name evidence="1" type="ORF">AM380_15875</name>
    <name evidence="3" type="ORF">CYG68_06265</name>
    <name evidence="4" type="ORF">OSC06_14045</name>
    <name evidence="2" type="ORF">PN925_000630</name>
</gene>
<dbReference type="AlphaFoldDB" id="A0A0A5SLH8"/>
<dbReference type="STRING" id="582.AL531_07305"/>
<reference evidence="1 5" key="2">
    <citation type="submission" date="2018-04" db="EMBL/GenBank/DDBJ databases">
        <title>Whole genome sequencing of Morganella morganii AR_0133.</title>
        <authorList>
            <person name="Conlan S."/>
            <person name="Thomas P.J."/>
            <person name="Mullikin J."/>
            <person name="Frank K.M."/>
            <person name="Segre J.A."/>
        </authorList>
    </citation>
    <scope>NUCLEOTIDE SEQUENCE [LARGE SCALE GENOMIC DNA]</scope>
    <source>
        <strain evidence="1 5">AR_0133</strain>
    </source>
</reference>
<proteinExistence type="predicted"/>
<dbReference type="EMBL" id="JAPKIY010000023">
    <property type="protein sequence ID" value="MDS0899095.1"/>
    <property type="molecule type" value="Genomic_DNA"/>
</dbReference>
<dbReference type="RefSeq" id="WP_004235505.1">
    <property type="nucleotide sequence ID" value="NZ_ABGYJJ040000001.1"/>
</dbReference>
<dbReference type="Proteomes" id="UP001182247">
    <property type="component" value="Unassembled WGS sequence"/>
</dbReference>
<dbReference type="EMBL" id="CP028956">
    <property type="protein sequence ID" value="AWC95015.1"/>
    <property type="molecule type" value="Genomic_DNA"/>
</dbReference>
<evidence type="ECO:0000313" key="5">
    <source>
        <dbReference type="Proteomes" id="UP000244682"/>
    </source>
</evidence>
<sequence>MKWPDKHTLLRAGKTGAQLLTTAALAAAPGGIAAVILKSVTRPALRGAAILVLEPVIRAGMKKVIGRFTPENYETTAK</sequence>
<dbReference type="OrthoDB" id="6466552at2"/>
<evidence type="ECO:0000313" key="6">
    <source>
        <dbReference type="Proteomes" id="UP000650477"/>
    </source>
</evidence>